<reference evidence="1 2" key="1">
    <citation type="submission" date="2016-10" db="EMBL/GenBank/DDBJ databases">
        <authorList>
            <person name="de Groot N.N."/>
        </authorList>
    </citation>
    <scope>NUCLEOTIDE SEQUENCE [LARGE SCALE GENOMIC DNA]</scope>
    <source>
        <strain evidence="1 2">DSM 29433</strain>
    </source>
</reference>
<accession>A0A1I6MWT1</accession>
<protein>
    <recommendedName>
        <fullName evidence="3">Sulfotransferase family protein</fullName>
    </recommendedName>
</protein>
<dbReference type="Proteomes" id="UP000198926">
    <property type="component" value="Unassembled WGS sequence"/>
</dbReference>
<dbReference type="AlphaFoldDB" id="A0A1I6MWT1"/>
<evidence type="ECO:0008006" key="3">
    <source>
        <dbReference type="Google" id="ProtNLM"/>
    </source>
</evidence>
<evidence type="ECO:0000313" key="1">
    <source>
        <dbReference type="EMBL" id="SFS20162.1"/>
    </source>
</evidence>
<evidence type="ECO:0000313" key="2">
    <source>
        <dbReference type="Proteomes" id="UP000198926"/>
    </source>
</evidence>
<organism evidence="1 2">
    <name type="scientific">Yoonia litorea</name>
    <dbReference type="NCBI Taxonomy" id="1123755"/>
    <lineage>
        <taxon>Bacteria</taxon>
        <taxon>Pseudomonadati</taxon>
        <taxon>Pseudomonadota</taxon>
        <taxon>Alphaproteobacteria</taxon>
        <taxon>Rhodobacterales</taxon>
        <taxon>Paracoccaceae</taxon>
        <taxon>Yoonia</taxon>
    </lineage>
</organism>
<dbReference type="EMBL" id="FOZM01000002">
    <property type="protein sequence ID" value="SFS20162.1"/>
    <property type="molecule type" value="Genomic_DNA"/>
</dbReference>
<keyword evidence="2" id="KW-1185">Reference proteome</keyword>
<name>A0A1I6MWT1_9RHOB</name>
<dbReference type="STRING" id="1123755.SAMN05444714_2504"/>
<sequence length="226" mass="26221">MWHGSKMIVSHFCRFIVFPDPLNSCEWLQHSLSPWADQLVSPVGRANHKTPFFRGMTPKEAERAFHRLDLDFGAYTKIGIVQNPFRRMADLYDSLCLHDPIWRLKQRAGLEVPDFATWLHSGQPFSRRVLSGLQPRWHRLGAISTERWASGRIDAFVRAEFAQEDLRQAFRQMGIIPAVGFGGHQKQHRFAEMLRYDRNTMAIIHQRFAKDLRLYSGLTSELDMAA</sequence>
<gene>
    <name evidence="1" type="ORF">SAMN05444714_2504</name>
</gene>
<proteinExistence type="predicted"/>